<dbReference type="RefSeq" id="WP_065248427.1">
    <property type="nucleotide sequence ID" value="NZ_CP012117.1"/>
</dbReference>
<protein>
    <submittedName>
        <fullName evidence="6">Uncharacterized protein</fullName>
    </submittedName>
</protein>
<feature type="domain" description="Gfo/Idh/MocA-like oxidoreductase N-terminal" evidence="4">
    <location>
        <begin position="21"/>
        <end position="141"/>
    </location>
</feature>
<evidence type="ECO:0000313" key="6">
    <source>
        <dbReference type="EMBL" id="ANP28436.1"/>
    </source>
</evidence>
<keyword evidence="2" id="KW-0560">Oxidoreductase</keyword>
<dbReference type="KEGG" id="dva:DAD186_18860"/>
<evidence type="ECO:0000259" key="5">
    <source>
        <dbReference type="Pfam" id="PF22725"/>
    </source>
</evidence>
<dbReference type="STRING" id="1630135.DAD186_18860"/>
<dbReference type="InterPro" id="IPR050984">
    <property type="entry name" value="Gfo/Idh/MocA_domain"/>
</dbReference>
<dbReference type="SUPFAM" id="SSF51735">
    <property type="entry name" value="NAD(P)-binding Rossmann-fold domains"/>
    <property type="match status" value="1"/>
</dbReference>
<keyword evidence="3" id="KW-0520">NAD</keyword>
<evidence type="ECO:0000256" key="3">
    <source>
        <dbReference type="ARBA" id="ARBA00023027"/>
    </source>
</evidence>
<dbReference type="InterPro" id="IPR036291">
    <property type="entry name" value="NAD(P)-bd_dom_sf"/>
</dbReference>
<dbReference type="AlphaFoldDB" id="A0A1B0ZKG5"/>
<gene>
    <name evidence="6" type="ORF">DAD186_18860</name>
</gene>
<proteinExistence type="inferred from homology"/>
<dbReference type="SUPFAM" id="SSF55347">
    <property type="entry name" value="Glyceraldehyde-3-phosphate dehydrogenase-like, C-terminal domain"/>
    <property type="match status" value="1"/>
</dbReference>
<feature type="domain" description="GFO/IDH/MocA-like oxidoreductase" evidence="5">
    <location>
        <begin position="155"/>
        <end position="266"/>
    </location>
</feature>
<dbReference type="Pfam" id="PF01408">
    <property type="entry name" value="GFO_IDH_MocA"/>
    <property type="match status" value="1"/>
</dbReference>
<dbReference type="PANTHER" id="PTHR22604:SF105">
    <property type="entry name" value="TRANS-1,2-DIHYDROBENZENE-1,2-DIOL DEHYDROGENASE"/>
    <property type="match status" value="1"/>
</dbReference>
<dbReference type="GO" id="GO:0016491">
    <property type="term" value="F:oxidoreductase activity"/>
    <property type="evidence" value="ECO:0007669"/>
    <property type="project" value="UniProtKB-KW"/>
</dbReference>
<dbReference type="PATRIC" id="fig|1630135.4.peg.1884"/>
<reference evidence="6 7" key="1">
    <citation type="submission" date="2015-06" db="EMBL/GenBank/DDBJ databases">
        <title>Investigation of pathophysiology for high-risk pregnancy and development of treatment modality based on it.</title>
        <authorList>
            <person name="Kim B.-C."/>
            <person name="Lim S."/>
        </authorList>
    </citation>
    <scope>NUCLEOTIDE SEQUENCE [LARGE SCALE GENOMIC DNA]</scope>
    <source>
        <strain evidence="6 7">AD1-86</strain>
    </source>
</reference>
<name>A0A1B0ZKG5_9MICO</name>
<dbReference type="Gene3D" id="3.30.360.10">
    <property type="entry name" value="Dihydrodipicolinate Reductase, domain 2"/>
    <property type="match status" value="1"/>
</dbReference>
<evidence type="ECO:0000313" key="7">
    <source>
        <dbReference type="Proteomes" id="UP000092596"/>
    </source>
</evidence>
<dbReference type="Pfam" id="PF22725">
    <property type="entry name" value="GFO_IDH_MocA_C3"/>
    <property type="match status" value="1"/>
</dbReference>
<evidence type="ECO:0000259" key="4">
    <source>
        <dbReference type="Pfam" id="PF01408"/>
    </source>
</evidence>
<dbReference type="InterPro" id="IPR055170">
    <property type="entry name" value="GFO_IDH_MocA-like_dom"/>
</dbReference>
<dbReference type="InterPro" id="IPR000683">
    <property type="entry name" value="Gfo/Idh/MocA-like_OxRdtase_N"/>
</dbReference>
<evidence type="ECO:0000256" key="1">
    <source>
        <dbReference type="ARBA" id="ARBA00010928"/>
    </source>
</evidence>
<dbReference type="GO" id="GO:0000166">
    <property type="term" value="F:nucleotide binding"/>
    <property type="evidence" value="ECO:0007669"/>
    <property type="project" value="InterPro"/>
</dbReference>
<dbReference type="EMBL" id="CP012117">
    <property type="protein sequence ID" value="ANP28436.1"/>
    <property type="molecule type" value="Genomic_DNA"/>
</dbReference>
<comment type="similarity">
    <text evidence="1">Belongs to the Gfo/Idh/MocA family.</text>
</comment>
<accession>A0A1B0ZKG5</accession>
<evidence type="ECO:0000256" key="2">
    <source>
        <dbReference type="ARBA" id="ARBA00023002"/>
    </source>
</evidence>
<dbReference type="PANTHER" id="PTHR22604">
    <property type="entry name" value="OXIDOREDUCTASES"/>
    <property type="match status" value="1"/>
</dbReference>
<sequence length="366" mass="39478">MTAPLTLPATTVPDPAEAPGLRWGVIAPGGIARNFIGTMHAATASRLVAVCSRSLERAQVFAGDFESDAGCAHAYANIDEFLAHEGLEAVYVASPHAQHFALAKKVLEAGIPVVIEKPMTLNADQARELFALGREKGAYVQEAMWSCFMPHYDVIRQVIESGVIGEVTAVIADHCQYFPFDPEHRLYAPELGGGALLDLGVYPLAFAHWAAGSPKQVHATGTLTATGVDEMVSISGLSGRTVYAVQTGLGARSSVEAHVLGTRGKIDVDSWFFVPNSFTVTQFEAGDNGEDVTERFTYEDSLPYALPEHPDGGNYGMAFEIAEAARNIRAGKLESQRWGERDTLAVLEVMDRVREIVGVRYPGEEN</sequence>
<dbReference type="Gene3D" id="3.40.50.720">
    <property type="entry name" value="NAD(P)-binding Rossmann-like Domain"/>
    <property type="match status" value="1"/>
</dbReference>
<organism evidence="6 7">
    <name type="scientific">Dermabacter vaginalis</name>
    <dbReference type="NCBI Taxonomy" id="1630135"/>
    <lineage>
        <taxon>Bacteria</taxon>
        <taxon>Bacillati</taxon>
        <taxon>Actinomycetota</taxon>
        <taxon>Actinomycetes</taxon>
        <taxon>Micrococcales</taxon>
        <taxon>Dermabacteraceae</taxon>
        <taxon>Dermabacter</taxon>
    </lineage>
</organism>
<dbReference type="Proteomes" id="UP000092596">
    <property type="component" value="Chromosome"/>
</dbReference>